<comment type="pathway">
    <text evidence="3 19">Cofactor biosynthesis; adenosylcobalamin biosynthesis; adenosylcobalamin from cob(II)yrinate a,c-diamide: step 7/7.</text>
</comment>
<evidence type="ECO:0000256" key="9">
    <source>
        <dbReference type="ARBA" id="ARBA00022679"/>
    </source>
</evidence>
<keyword evidence="8 19" id="KW-0169">Cobalamin biosynthesis</keyword>
<feature type="transmembrane region" description="Helical" evidence="19">
    <location>
        <begin position="139"/>
        <end position="160"/>
    </location>
</feature>
<dbReference type="GO" id="GO:0008818">
    <property type="term" value="F:cobalamin 5'-phosphate synthase activity"/>
    <property type="evidence" value="ECO:0007669"/>
    <property type="project" value="UniProtKB-UniRule"/>
</dbReference>
<dbReference type="GO" id="GO:0005886">
    <property type="term" value="C:plasma membrane"/>
    <property type="evidence" value="ECO:0007669"/>
    <property type="project" value="UniProtKB-SubCell"/>
</dbReference>
<comment type="catalytic activity">
    <reaction evidence="17 19">
        <text>alpha-ribazole + adenosylcob(III)inamide-GDP = adenosylcob(III)alamin + GMP + H(+)</text>
        <dbReference type="Rhea" id="RHEA:16049"/>
        <dbReference type="ChEBI" id="CHEBI:10329"/>
        <dbReference type="ChEBI" id="CHEBI:15378"/>
        <dbReference type="ChEBI" id="CHEBI:18408"/>
        <dbReference type="ChEBI" id="CHEBI:58115"/>
        <dbReference type="ChEBI" id="CHEBI:60487"/>
        <dbReference type="EC" id="2.7.8.26"/>
    </reaction>
</comment>
<protein>
    <recommendedName>
        <fullName evidence="6 19">Adenosylcobinamide-GDP ribazoletransferase</fullName>
        <ecNumber evidence="5 19">2.7.8.26</ecNumber>
    </recommendedName>
    <alternativeName>
        <fullName evidence="16 19">Cobalamin synthase</fullName>
    </alternativeName>
    <alternativeName>
        <fullName evidence="15 19">Cobalamin-5'-phosphate synthase</fullName>
    </alternativeName>
</protein>
<keyword evidence="13 19" id="KW-0472">Membrane</keyword>
<dbReference type="NCBIfam" id="TIGR00317">
    <property type="entry name" value="cobS"/>
    <property type="match status" value="1"/>
</dbReference>
<keyword evidence="7 19" id="KW-1003">Cell membrane</keyword>
<dbReference type="PANTHER" id="PTHR34148">
    <property type="entry name" value="ADENOSYLCOBINAMIDE-GDP RIBAZOLETRANSFERASE"/>
    <property type="match status" value="1"/>
</dbReference>
<evidence type="ECO:0000256" key="10">
    <source>
        <dbReference type="ARBA" id="ARBA00022692"/>
    </source>
</evidence>
<feature type="transmembrane region" description="Helical" evidence="19">
    <location>
        <begin position="34"/>
        <end position="55"/>
    </location>
</feature>
<keyword evidence="12 19" id="KW-1133">Transmembrane helix</keyword>
<dbReference type="Pfam" id="PF02654">
    <property type="entry name" value="CobS"/>
    <property type="match status" value="1"/>
</dbReference>
<evidence type="ECO:0000256" key="8">
    <source>
        <dbReference type="ARBA" id="ARBA00022573"/>
    </source>
</evidence>
<dbReference type="Proteomes" id="UP000521676">
    <property type="component" value="Unassembled WGS sequence"/>
</dbReference>
<name>A0A8T7LUW3_9CHLR</name>
<evidence type="ECO:0000256" key="18">
    <source>
        <dbReference type="ARBA" id="ARBA00049504"/>
    </source>
</evidence>
<dbReference type="InterPro" id="IPR003805">
    <property type="entry name" value="CobS"/>
</dbReference>
<dbReference type="GO" id="GO:0051073">
    <property type="term" value="F:adenosylcobinamide-GDP ribazoletransferase activity"/>
    <property type="evidence" value="ECO:0007669"/>
    <property type="project" value="UniProtKB-UniRule"/>
</dbReference>
<evidence type="ECO:0000313" key="21">
    <source>
        <dbReference type="Proteomes" id="UP000521676"/>
    </source>
</evidence>
<evidence type="ECO:0000256" key="5">
    <source>
        <dbReference type="ARBA" id="ARBA00013200"/>
    </source>
</evidence>
<evidence type="ECO:0000313" key="20">
    <source>
        <dbReference type="EMBL" id="NWJ44673.1"/>
    </source>
</evidence>
<comment type="function">
    <text evidence="14 19">Joins adenosylcobinamide-GDP and alpha-ribazole to generate adenosylcobalamin (Ado-cobalamin). Also synthesizes adenosylcobalamin 5'-phosphate from adenosylcobinamide-GDP and alpha-ribazole 5'-phosphate.</text>
</comment>
<dbReference type="EMBL" id="JACATZ010000001">
    <property type="protein sequence ID" value="NWJ44673.1"/>
    <property type="molecule type" value="Genomic_DNA"/>
</dbReference>
<evidence type="ECO:0000256" key="7">
    <source>
        <dbReference type="ARBA" id="ARBA00022475"/>
    </source>
</evidence>
<evidence type="ECO:0000256" key="11">
    <source>
        <dbReference type="ARBA" id="ARBA00022842"/>
    </source>
</evidence>
<comment type="cofactor">
    <cofactor evidence="1 19">
        <name>Mg(2+)</name>
        <dbReference type="ChEBI" id="CHEBI:18420"/>
    </cofactor>
</comment>
<dbReference type="EC" id="2.7.8.26" evidence="5 19"/>
<evidence type="ECO:0000256" key="16">
    <source>
        <dbReference type="ARBA" id="ARBA00032853"/>
    </source>
</evidence>
<comment type="similarity">
    <text evidence="4 19">Belongs to the CobS family.</text>
</comment>
<evidence type="ECO:0000256" key="19">
    <source>
        <dbReference type="HAMAP-Rule" id="MF_00719"/>
    </source>
</evidence>
<accession>A0A8T7LUW3</accession>
<evidence type="ECO:0000256" key="17">
    <source>
        <dbReference type="ARBA" id="ARBA00048623"/>
    </source>
</evidence>
<evidence type="ECO:0000256" key="14">
    <source>
        <dbReference type="ARBA" id="ARBA00025228"/>
    </source>
</evidence>
<evidence type="ECO:0000256" key="2">
    <source>
        <dbReference type="ARBA" id="ARBA00004651"/>
    </source>
</evidence>
<evidence type="ECO:0000256" key="6">
    <source>
        <dbReference type="ARBA" id="ARBA00015850"/>
    </source>
</evidence>
<gene>
    <name evidence="19 20" type="primary">cobS</name>
    <name evidence="20" type="ORF">HXX08_02225</name>
</gene>
<reference evidence="20 21" key="1">
    <citation type="submission" date="2020-06" db="EMBL/GenBank/DDBJ databases">
        <title>Anoxygenic phototrophic Chloroflexota member uses a Type I reaction center.</title>
        <authorList>
            <person name="Tsuji J.M."/>
            <person name="Shaw N.A."/>
            <person name="Nagashima S."/>
            <person name="Venkiteswaran J."/>
            <person name="Schiff S.L."/>
            <person name="Hanada S."/>
            <person name="Tank M."/>
            <person name="Neufeld J.D."/>
        </authorList>
    </citation>
    <scope>NUCLEOTIDE SEQUENCE [LARGE SCALE GENOMIC DNA]</scope>
    <source>
        <strain evidence="20">L227-S17</strain>
    </source>
</reference>
<keyword evidence="11 19" id="KW-0460">Magnesium</keyword>
<evidence type="ECO:0000256" key="12">
    <source>
        <dbReference type="ARBA" id="ARBA00022989"/>
    </source>
</evidence>
<keyword evidence="9 19" id="KW-0808">Transferase</keyword>
<feature type="transmembrane region" description="Helical" evidence="19">
    <location>
        <begin position="109"/>
        <end position="127"/>
    </location>
</feature>
<feature type="transmembrane region" description="Helical" evidence="19">
    <location>
        <begin position="180"/>
        <end position="212"/>
    </location>
</feature>
<dbReference type="PANTHER" id="PTHR34148:SF1">
    <property type="entry name" value="ADENOSYLCOBINAMIDE-GDP RIBAZOLETRANSFERASE"/>
    <property type="match status" value="1"/>
</dbReference>
<dbReference type="AlphaFoldDB" id="A0A8T7LUW3"/>
<evidence type="ECO:0000256" key="1">
    <source>
        <dbReference type="ARBA" id="ARBA00001946"/>
    </source>
</evidence>
<comment type="subcellular location">
    <subcellularLocation>
        <location evidence="2 19">Cell membrane</location>
        <topology evidence="2 19">Multi-pass membrane protein</topology>
    </subcellularLocation>
</comment>
<feature type="transmembrane region" description="Helical" evidence="19">
    <location>
        <begin position="62"/>
        <end position="81"/>
    </location>
</feature>
<evidence type="ECO:0000256" key="3">
    <source>
        <dbReference type="ARBA" id="ARBA00004663"/>
    </source>
</evidence>
<evidence type="ECO:0000256" key="15">
    <source>
        <dbReference type="ARBA" id="ARBA00032605"/>
    </source>
</evidence>
<keyword evidence="10 19" id="KW-0812">Transmembrane</keyword>
<proteinExistence type="inferred from homology"/>
<evidence type="ECO:0000256" key="4">
    <source>
        <dbReference type="ARBA" id="ARBA00010561"/>
    </source>
</evidence>
<dbReference type="GO" id="GO:0009236">
    <property type="term" value="P:cobalamin biosynthetic process"/>
    <property type="evidence" value="ECO:0007669"/>
    <property type="project" value="UniProtKB-UniRule"/>
</dbReference>
<organism evidence="20 21">
    <name type="scientific">Candidatus Chlorohelix allophototropha</name>
    <dbReference type="NCBI Taxonomy" id="3003348"/>
    <lineage>
        <taxon>Bacteria</taxon>
        <taxon>Bacillati</taxon>
        <taxon>Chloroflexota</taxon>
        <taxon>Chloroflexia</taxon>
        <taxon>Candidatus Chloroheliales</taxon>
        <taxon>Candidatus Chloroheliaceae</taxon>
        <taxon>Candidatus Chlorohelix</taxon>
    </lineage>
</organism>
<evidence type="ECO:0000256" key="13">
    <source>
        <dbReference type="ARBA" id="ARBA00023136"/>
    </source>
</evidence>
<comment type="catalytic activity">
    <reaction evidence="18 19">
        <text>alpha-ribazole 5'-phosphate + adenosylcob(III)inamide-GDP = adenosylcob(III)alamin 5'-phosphate + GMP + H(+)</text>
        <dbReference type="Rhea" id="RHEA:23560"/>
        <dbReference type="ChEBI" id="CHEBI:15378"/>
        <dbReference type="ChEBI" id="CHEBI:57918"/>
        <dbReference type="ChEBI" id="CHEBI:58115"/>
        <dbReference type="ChEBI" id="CHEBI:60487"/>
        <dbReference type="ChEBI" id="CHEBI:60493"/>
        <dbReference type="EC" id="2.7.8.26"/>
    </reaction>
</comment>
<dbReference type="HAMAP" id="MF_00719">
    <property type="entry name" value="CobS"/>
    <property type="match status" value="1"/>
</dbReference>
<feature type="transmembrane region" description="Helical" evidence="19">
    <location>
        <begin position="238"/>
        <end position="256"/>
    </location>
</feature>
<comment type="caution">
    <text evidence="20">The sequence shown here is derived from an EMBL/GenBank/DDBJ whole genome shotgun (WGS) entry which is preliminary data.</text>
</comment>
<sequence>MQIVLSFLVAVQFLTTLPVPLRRQASSEDVGRAVRYFPIVGLWLGVMLASLNWLLNFFMPANIVATLLVASLLAFTGALHFDGFLDSCDGMFGYRTPERRLEIMRDSHVGSFAVAGGWVLLTLKYVALLNIPPDLMTPALLLAPVLGRWALVTAVVIFPYGRDSGLGILFKQHTGKLEMALAGLGVLVFSLLTLRLFGVVLVLTNFVFAYLFGKYVMSKLPAGLTGDSYGAITESSETLAWLIIGAAAGVIKSMWFL</sequence>